<comment type="similarity">
    <text evidence="2 5">Belongs to the class-C beta-lactamase family.</text>
</comment>
<dbReference type="GO" id="GO:0017001">
    <property type="term" value="P:antibiotic catabolic process"/>
    <property type="evidence" value="ECO:0007669"/>
    <property type="project" value="InterPro"/>
</dbReference>
<dbReference type="EC" id="3.5.2.6" evidence="5"/>
<dbReference type="GO" id="GO:0046677">
    <property type="term" value="P:response to antibiotic"/>
    <property type="evidence" value="ECO:0007669"/>
    <property type="project" value="UniProtKB-UniRule"/>
</dbReference>
<dbReference type="PROSITE" id="PS51257">
    <property type="entry name" value="PROKAR_LIPOPROTEIN"/>
    <property type="match status" value="1"/>
</dbReference>
<keyword evidence="4 5" id="KW-0046">Antibiotic resistance</keyword>
<dbReference type="RefSeq" id="WP_227908430.1">
    <property type="nucleotide sequence ID" value="NZ_CP095461.1"/>
</dbReference>
<dbReference type="PANTHER" id="PTHR46825:SF9">
    <property type="entry name" value="BETA-LACTAMASE-RELATED DOMAIN-CONTAINING PROTEIN"/>
    <property type="match status" value="1"/>
</dbReference>
<sequence length="362" mass="37617">MGTQRRKILGILTAAAVLACGLLAAPWAPRLSSDISGDRALAEAVRPLLQKPADQVSVVYLEDGTAKFAGFGADEHTEFEIGSVSKTFTAALLADAVERGELTLETTVADILGPELADPDAEIGTVTLAELASHRSGLPRLSTDPASLVFSFLGPVLHRDPYPASPAAVLDHAQSASVGGRGRVSYSNFGYAFLGQLLAKAAGMSYADLLQQRILDPLDMEDTYAPVTADNLRPGAPTGRSAGGQRQAAWTANGTAPAGGIRSTPADMARYIQALLAGAAPGSKALDPQWDSDGDGEQVGLAWFTQVSSETPDRAVTWHNGMTGGFASMAALDRDAGRAVLTFSNVATGQEEAALTLLKEGI</sequence>
<gene>
    <name evidence="8" type="ORF">LJ751_12465</name>
</gene>
<dbReference type="InterPro" id="IPR001466">
    <property type="entry name" value="Beta-lactam-related"/>
</dbReference>
<dbReference type="SUPFAM" id="SSF56601">
    <property type="entry name" value="beta-lactamase/transpeptidase-like"/>
    <property type="match status" value="1"/>
</dbReference>
<dbReference type="InterPro" id="IPR012338">
    <property type="entry name" value="Beta-lactam/transpept-like"/>
</dbReference>
<evidence type="ECO:0000259" key="7">
    <source>
        <dbReference type="Pfam" id="PF00144"/>
    </source>
</evidence>
<comment type="catalytic activity">
    <reaction evidence="1 5">
        <text>a beta-lactam + H2O = a substituted beta-amino acid</text>
        <dbReference type="Rhea" id="RHEA:20401"/>
        <dbReference type="ChEBI" id="CHEBI:15377"/>
        <dbReference type="ChEBI" id="CHEBI:35627"/>
        <dbReference type="ChEBI" id="CHEBI:140347"/>
        <dbReference type="EC" id="3.5.2.6"/>
    </reaction>
</comment>
<reference evidence="8" key="1">
    <citation type="submission" date="2021-10" db="EMBL/GenBank/DDBJ databases">
        <title>Novel species in genus Arthrobacter.</title>
        <authorList>
            <person name="Liu Y."/>
        </authorList>
    </citation>
    <scope>NUCLEOTIDE SEQUENCE</scope>
    <source>
        <strain evidence="8">Zg-Y809</strain>
    </source>
</reference>
<evidence type="ECO:0000256" key="1">
    <source>
        <dbReference type="ARBA" id="ARBA00001526"/>
    </source>
</evidence>
<evidence type="ECO:0000256" key="2">
    <source>
        <dbReference type="ARBA" id="ARBA00007840"/>
    </source>
</evidence>
<evidence type="ECO:0000256" key="5">
    <source>
        <dbReference type="RuleBase" id="RU361140"/>
    </source>
</evidence>
<dbReference type="PROSITE" id="PS00336">
    <property type="entry name" value="BETA_LACTAMASE_C"/>
    <property type="match status" value="1"/>
</dbReference>
<evidence type="ECO:0000256" key="6">
    <source>
        <dbReference type="SAM" id="MobiDB-lite"/>
    </source>
</evidence>
<dbReference type="EMBL" id="JAJFZP010000010">
    <property type="protein sequence ID" value="MCC3270158.1"/>
    <property type="molecule type" value="Genomic_DNA"/>
</dbReference>
<feature type="region of interest" description="Disordered" evidence="6">
    <location>
        <begin position="227"/>
        <end position="261"/>
    </location>
</feature>
<name>A0A9X1M2C3_9MICC</name>
<accession>A0A9X1M2C3</accession>
<dbReference type="Pfam" id="PF00144">
    <property type="entry name" value="Beta-lactamase"/>
    <property type="match status" value="1"/>
</dbReference>
<feature type="domain" description="Beta-lactamase-related" evidence="7">
    <location>
        <begin position="56"/>
        <end position="353"/>
    </location>
</feature>
<comment type="caution">
    <text evidence="8">The sequence shown here is derived from an EMBL/GenBank/DDBJ whole genome shotgun (WGS) entry which is preliminary data.</text>
</comment>
<dbReference type="InterPro" id="IPR001586">
    <property type="entry name" value="Beta-lactam_class-C_AS"/>
</dbReference>
<protein>
    <recommendedName>
        <fullName evidence="5">Beta-lactamase</fullName>
        <ecNumber evidence="5">3.5.2.6</ecNumber>
    </recommendedName>
</protein>
<evidence type="ECO:0000313" key="8">
    <source>
        <dbReference type="EMBL" id="MCC3270158.1"/>
    </source>
</evidence>
<dbReference type="GO" id="GO:0030288">
    <property type="term" value="C:outer membrane-bounded periplasmic space"/>
    <property type="evidence" value="ECO:0007669"/>
    <property type="project" value="InterPro"/>
</dbReference>
<dbReference type="Proteomes" id="UP001139264">
    <property type="component" value="Unassembled WGS sequence"/>
</dbReference>
<keyword evidence="3 5" id="KW-0378">Hydrolase</keyword>
<dbReference type="GO" id="GO:0008800">
    <property type="term" value="F:beta-lactamase activity"/>
    <property type="evidence" value="ECO:0007669"/>
    <property type="project" value="UniProtKB-UniRule"/>
</dbReference>
<dbReference type="AlphaFoldDB" id="A0A9X1M2C3"/>
<evidence type="ECO:0000313" key="9">
    <source>
        <dbReference type="Proteomes" id="UP001139264"/>
    </source>
</evidence>
<dbReference type="Gene3D" id="3.40.710.10">
    <property type="entry name" value="DD-peptidase/beta-lactamase superfamily"/>
    <property type="match status" value="1"/>
</dbReference>
<evidence type="ECO:0000256" key="4">
    <source>
        <dbReference type="ARBA" id="ARBA00023251"/>
    </source>
</evidence>
<evidence type="ECO:0000256" key="3">
    <source>
        <dbReference type="ARBA" id="ARBA00022801"/>
    </source>
</evidence>
<dbReference type="PANTHER" id="PTHR46825">
    <property type="entry name" value="D-ALANYL-D-ALANINE-CARBOXYPEPTIDASE/ENDOPEPTIDASE AMPH"/>
    <property type="match status" value="1"/>
</dbReference>
<dbReference type="InterPro" id="IPR050491">
    <property type="entry name" value="AmpC-like"/>
</dbReference>
<proteinExistence type="inferred from homology"/>
<organism evidence="8 9">
    <name type="scientific">Arthrobacter gengyunqii</name>
    <dbReference type="NCBI Taxonomy" id="2886940"/>
    <lineage>
        <taxon>Bacteria</taxon>
        <taxon>Bacillati</taxon>
        <taxon>Actinomycetota</taxon>
        <taxon>Actinomycetes</taxon>
        <taxon>Micrococcales</taxon>
        <taxon>Micrococcaceae</taxon>
        <taxon>Arthrobacter</taxon>
    </lineage>
</organism>